<dbReference type="Proteomes" id="UP001525890">
    <property type="component" value="Unassembled WGS sequence"/>
</dbReference>
<comment type="similarity">
    <text evidence="2">Belongs to the glycosyl hydrolase 100 family.</text>
</comment>
<proteinExistence type="inferred from homology"/>
<dbReference type="RefSeq" id="WP_368007421.1">
    <property type="nucleotide sequence ID" value="NZ_JAMXFF010000024.1"/>
</dbReference>
<evidence type="ECO:0000256" key="6">
    <source>
        <dbReference type="ARBA" id="ARBA00023295"/>
    </source>
</evidence>
<reference evidence="7 8" key="1">
    <citation type="journal article" date="2022" name="Front. Microbiol.">
        <title>High genomic differentiation and limited gene flow indicate recent cryptic speciation within the genus Laspinema (cyanobacteria).</title>
        <authorList>
            <person name="Stanojkovic A."/>
            <person name="Skoupy S."/>
            <person name="Skaloud P."/>
            <person name="Dvorak P."/>
        </authorList>
    </citation>
    <scope>NUCLEOTIDE SEQUENCE [LARGE SCALE GENOMIC DNA]</scope>
    <source>
        <strain evidence="7 8">D2a</strain>
    </source>
</reference>
<sequence>MGTDSTILDEAWQVLEKSIIYYNGHPVGTVAASDPSAEALNYDQCFIRDFVSCALVFLMKGQTEIVRNFLVQTLKLQIKERQLDFLEAGRGLMPASFKVVHGKHEEYLLADFGNHAIGRVTPVDSCLWWIFVLRNYINTTGELSIAHQPEFQKGIRLIMELCLVARFDMYPTILVPDGACMIDRRMGIDGHPLEIQSLFYYALRSAKELLLENGENSYINQAVEKRLHSLKIHLRQHYWLDLDRVNAIYRYKGEEYGETALNQFNIYSDSIPYDRLSRWLPEGGGYLAGNLGPSQLDCRFFALGNLMAILSGLTTPEQSLEVMTLIEKRWENLVGQMPMKICFPALEGRDWEMMTGCDPKNRAWSYHNGGNWPVLLWMLTAAALHTGKPEIARKAIQIAAKRLHKDEWPEYYDGTTGRLIGKEARKYQTWTIAAFLLAQEMIEHPEHLSMMVFLTGQHPESLEGTGTGNA</sequence>
<dbReference type="EC" id="3.2.1.26" evidence="3"/>
<evidence type="ECO:0000313" key="7">
    <source>
        <dbReference type="EMBL" id="MCT7967862.1"/>
    </source>
</evidence>
<evidence type="ECO:0000256" key="5">
    <source>
        <dbReference type="ARBA" id="ARBA00023277"/>
    </source>
</evidence>
<evidence type="ECO:0000256" key="1">
    <source>
        <dbReference type="ARBA" id="ARBA00000094"/>
    </source>
</evidence>
<dbReference type="EMBL" id="JAMXFF010000024">
    <property type="protein sequence ID" value="MCT7967862.1"/>
    <property type="molecule type" value="Genomic_DNA"/>
</dbReference>
<evidence type="ECO:0000256" key="2">
    <source>
        <dbReference type="ARBA" id="ARBA00007671"/>
    </source>
</evidence>
<dbReference type="Pfam" id="PF12899">
    <property type="entry name" value="Glyco_hydro_100"/>
    <property type="match status" value="1"/>
</dbReference>
<evidence type="ECO:0000256" key="4">
    <source>
        <dbReference type="ARBA" id="ARBA00022801"/>
    </source>
</evidence>
<dbReference type="SUPFAM" id="SSF48208">
    <property type="entry name" value="Six-hairpin glycosidases"/>
    <property type="match status" value="1"/>
</dbReference>
<dbReference type="InterPro" id="IPR024746">
    <property type="entry name" value="Glyco_hydro_100"/>
</dbReference>
<evidence type="ECO:0000256" key="3">
    <source>
        <dbReference type="ARBA" id="ARBA00012758"/>
    </source>
</evidence>
<keyword evidence="8" id="KW-1185">Reference proteome</keyword>
<keyword evidence="4 7" id="KW-0378">Hydrolase</keyword>
<dbReference type="PANTHER" id="PTHR31916:SF28">
    <property type="entry name" value="NEUTRAL_ALKALINE INVERTASE 3, CHLOROPLASTIC"/>
    <property type="match status" value="1"/>
</dbReference>
<accession>A0ABT2MTK5</accession>
<dbReference type="Gene3D" id="1.50.10.10">
    <property type="match status" value="1"/>
</dbReference>
<dbReference type="InterPro" id="IPR008928">
    <property type="entry name" value="6-hairpin_glycosidase_sf"/>
</dbReference>
<dbReference type="GO" id="GO:0016787">
    <property type="term" value="F:hydrolase activity"/>
    <property type="evidence" value="ECO:0007669"/>
    <property type="project" value="UniProtKB-KW"/>
</dbReference>
<dbReference type="PANTHER" id="PTHR31916">
    <property type="match status" value="1"/>
</dbReference>
<keyword evidence="6" id="KW-0326">Glycosidase</keyword>
<name>A0ABT2MTK5_9CYAN</name>
<organism evidence="7 8">
    <name type="scientific">Laspinema palackyanum D2a</name>
    <dbReference type="NCBI Taxonomy" id="2953684"/>
    <lineage>
        <taxon>Bacteria</taxon>
        <taxon>Bacillati</taxon>
        <taxon>Cyanobacteriota</taxon>
        <taxon>Cyanophyceae</taxon>
        <taxon>Oscillatoriophycideae</taxon>
        <taxon>Oscillatoriales</taxon>
        <taxon>Laspinemataceae</taxon>
        <taxon>Laspinema</taxon>
        <taxon>Laspinema palackyanum</taxon>
    </lineage>
</organism>
<protein>
    <recommendedName>
        <fullName evidence="3">beta-fructofuranosidase</fullName>
        <ecNumber evidence="3">3.2.1.26</ecNumber>
    </recommendedName>
</protein>
<keyword evidence="5" id="KW-0119">Carbohydrate metabolism</keyword>
<dbReference type="InterPro" id="IPR012341">
    <property type="entry name" value="6hp_glycosidase-like_sf"/>
</dbReference>
<comment type="catalytic activity">
    <reaction evidence="1">
        <text>Hydrolysis of terminal non-reducing beta-D-fructofuranoside residues in beta-D-fructofuranosides.</text>
        <dbReference type="EC" id="3.2.1.26"/>
    </reaction>
</comment>
<comment type="caution">
    <text evidence="7">The sequence shown here is derived from an EMBL/GenBank/DDBJ whole genome shotgun (WGS) entry which is preliminary data.</text>
</comment>
<evidence type="ECO:0000313" key="8">
    <source>
        <dbReference type="Proteomes" id="UP001525890"/>
    </source>
</evidence>
<gene>
    <name evidence="7" type="ORF">NG799_16095</name>
</gene>